<feature type="domain" description="RING-type" evidence="6">
    <location>
        <begin position="22"/>
        <end position="68"/>
    </location>
</feature>
<reference evidence="8" key="1">
    <citation type="submission" date="2021-03" db="EMBL/GenBank/DDBJ databases">
        <authorList>
            <person name="Bekaert M."/>
        </authorList>
    </citation>
    <scope>NUCLEOTIDE SEQUENCE</scope>
</reference>
<dbReference type="EC" id="2.3.2.27" evidence="8"/>
<evidence type="ECO:0000259" key="7">
    <source>
        <dbReference type="PROSITE" id="PS50119"/>
    </source>
</evidence>
<evidence type="ECO:0000256" key="2">
    <source>
        <dbReference type="ARBA" id="ARBA00022771"/>
    </source>
</evidence>
<feature type="domain" description="B box-type" evidence="7">
    <location>
        <begin position="163"/>
        <end position="205"/>
    </location>
</feature>
<dbReference type="SMART" id="SM00184">
    <property type="entry name" value="RING"/>
    <property type="match status" value="1"/>
</dbReference>
<dbReference type="InterPro" id="IPR047153">
    <property type="entry name" value="TRIM45/56/19-like"/>
</dbReference>
<accession>A0A8S3RH07</accession>
<evidence type="ECO:0000313" key="9">
    <source>
        <dbReference type="Proteomes" id="UP000683360"/>
    </source>
</evidence>
<sequence length="543" mass="61327">MAMSAEVKGEKLKEDFDDLLTCTICLEIFKEPKYLPCLHTFCKSCINTYIVSTVKDNNPSGFKCPVCRRSVSIDDEKPDTWANNLPGNHFILSLIDKRELQKPDKLCDTCEQDKQKAISFCTVCQEAYCETCRKAHKIFKMSKSHKIIPITDINAETSTSSLHAHVTCKEHPDKTIEVYCQDHSKPCCTVCATVHHRKCEQVVTIDKAVTGIKESEKAKNLMTKLTETSNTLGKVLQNQKTNKENFENGIETVLQEIITLREKVCKHLNELEAKLRNEVNSSRKENSIKLDDETTDLSSLKNIVDNWKSLFEACISQGSEIQCLVKMDEILNNLPQTEKDISNLLHEIRTISVKFEHKDIISDITSLGSLIFNEHRHSPCSIPGMKIANYHTGKIRVAFTIDVTTPAVSGIFFNNDIILTHYSQNKIVYYDNKGQEQEQLNIPYCLTDVAKVNDQTVAVSSNEKKIVLINDVDSDGNIYITGYDSRNIHQLTSTGQLVRIIPVSELDNTITAPPLVIRFQPNSNRFLLTFDTGATKVLVCEID</sequence>
<dbReference type="PROSITE" id="PS50119">
    <property type="entry name" value="ZF_BBOX"/>
    <property type="match status" value="2"/>
</dbReference>
<keyword evidence="1" id="KW-0479">Metal-binding</keyword>
<keyword evidence="8" id="KW-0012">Acyltransferase</keyword>
<evidence type="ECO:0000256" key="3">
    <source>
        <dbReference type="ARBA" id="ARBA00022833"/>
    </source>
</evidence>
<keyword evidence="2 4" id="KW-0863">Zinc-finger</keyword>
<dbReference type="InterPro" id="IPR013083">
    <property type="entry name" value="Znf_RING/FYVE/PHD"/>
</dbReference>
<organism evidence="8 9">
    <name type="scientific">Mytilus edulis</name>
    <name type="common">Blue mussel</name>
    <dbReference type="NCBI Taxonomy" id="6550"/>
    <lineage>
        <taxon>Eukaryota</taxon>
        <taxon>Metazoa</taxon>
        <taxon>Spiralia</taxon>
        <taxon>Lophotrochozoa</taxon>
        <taxon>Mollusca</taxon>
        <taxon>Bivalvia</taxon>
        <taxon>Autobranchia</taxon>
        <taxon>Pteriomorphia</taxon>
        <taxon>Mytilida</taxon>
        <taxon>Mytiloidea</taxon>
        <taxon>Mytilidae</taxon>
        <taxon>Mytilinae</taxon>
        <taxon>Mytilus</taxon>
    </lineage>
</organism>
<feature type="domain" description="B box-type" evidence="7">
    <location>
        <begin position="102"/>
        <end position="150"/>
    </location>
</feature>
<dbReference type="Gene3D" id="3.30.40.10">
    <property type="entry name" value="Zinc/RING finger domain, C3HC4 (zinc finger)"/>
    <property type="match status" value="1"/>
</dbReference>
<dbReference type="InterPro" id="IPR027370">
    <property type="entry name" value="Znf-RING_euk"/>
</dbReference>
<keyword evidence="5" id="KW-0175">Coiled coil</keyword>
<keyword evidence="8" id="KW-0808">Transferase</keyword>
<dbReference type="PROSITE" id="PS50089">
    <property type="entry name" value="ZF_RING_2"/>
    <property type="match status" value="1"/>
</dbReference>
<dbReference type="SUPFAM" id="SSF101898">
    <property type="entry name" value="NHL repeat"/>
    <property type="match status" value="1"/>
</dbReference>
<dbReference type="CDD" id="cd19757">
    <property type="entry name" value="Bbox1"/>
    <property type="match status" value="1"/>
</dbReference>
<evidence type="ECO:0000256" key="4">
    <source>
        <dbReference type="PROSITE-ProRule" id="PRU00024"/>
    </source>
</evidence>
<evidence type="ECO:0000313" key="8">
    <source>
        <dbReference type="EMBL" id="CAG2206303.1"/>
    </source>
</evidence>
<dbReference type="InterPro" id="IPR017907">
    <property type="entry name" value="Znf_RING_CS"/>
</dbReference>
<dbReference type="InterPro" id="IPR001841">
    <property type="entry name" value="Znf_RING"/>
</dbReference>
<feature type="coiled-coil region" evidence="5">
    <location>
        <begin position="236"/>
        <end position="285"/>
    </location>
</feature>
<dbReference type="OrthoDB" id="6082856at2759"/>
<dbReference type="Gene3D" id="4.10.830.40">
    <property type="match status" value="1"/>
</dbReference>
<dbReference type="SUPFAM" id="SSF57845">
    <property type="entry name" value="B-box zinc-binding domain"/>
    <property type="match status" value="1"/>
</dbReference>
<dbReference type="PROSITE" id="PS00518">
    <property type="entry name" value="ZF_RING_1"/>
    <property type="match status" value="1"/>
</dbReference>
<protein>
    <submittedName>
        <fullName evidence="8">TRIM56</fullName>
        <ecNumber evidence="8">2.3.2.27</ecNumber>
    </submittedName>
</protein>
<dbReference type="Proteomes" id="UP000683360">
    <property type="component" value="Unassembled WGS sequence"/>
</dbReference>
<evidence type="ECO:0000259" key="6">
    <source>
        <dbReference type="PROSITE" id="PS50089"/>
    </source>
</evidence>
<comment type="caution">
    <text evidence="8">The sequence shown here is derived from an EMBL/GenBank/DDBJ whole genome shotgun (WGS) entry which is preliminary data.</text>
</comment>
<dbReference type="Pfam" id="PF13445">
    <property type="entry name" value="zf-RING_UBOX"/>
    <property type="match status" value="1"/>
</dbReference>
<name>A0A8S3RH07_MYTED</name>
<keyword evidence="3" id="KW-0862">Zinc</keyword>
<dbReference type="PANTHER" id="PTHR25462">
    <property type="entry name" value="BONUS, ISOFORM C-RELATED"/>
    <property type="match status" value="1"/>
</dbReference>
<dbReference type="AlphaFoldDB" id="A0A8S3RH07"/>
<evidence type="ECO:0000256" key="1">
    <source>
        <dbReference type="ARBA" id="ARBA00022723"/>
    </source>
</evidence>
<proteinExistence type="predicted"/>
<evidence type="ECO:0000256" key="5">
    <source>
        <dbReference type="SAM" id="Coils"/>
    </source>
</evidence>
<dbReference type="Pfam" id="PF00643">
    <property type="entry name" value="zf-B_box"/>
    <property type="match status" value="1"/>
</dbReference>
<dbReference type="GO" id="GO:0008270">
    <property type="term" value="F:zinc ion binding"/>
    <property type="evidence" value="ECO:0007669"/>
    <property type="project" value="UniProtKB-KW"/>
</dbReference>
<dbReference type="SMART" id="SM00336">
    <property type="entry name" value="BBOX"/>
    <property type="match status" value="2"/>
</dbReference>
<dbReference type="GO" id="GO:0061630">
    <property type="term" value="F:ubiquitin protein ligase activity"/>
    <property type="evidence" value="ECO:0007669"/>
    <property type="project" value="UniProtKB-EC"/>
</dbReference>
<dbReference type="PANTHER" id="PTHR25462:SF296">
    <property type="entry name" value="MEIOTIC P26, ISOFORM F"/>
    <property type="match status" value="1"/>
</dbReference>
<keyword evidence="9" id="KW-1185">Reference proteome</keyword>
<dbReference type="EMBL" id="CAJPWZ010001046">
    <property type="protein sequence ID" value="CAG2206303.1"/>
    <property type="molecule type" value="Genomic_DNA"/>
</dbReference>
<dbReference type="InterPro" id="IPR000315">
    <property type="entry name" value="Znf_B-box"/>
</dbReference>
<dbReference type="SUPFAM" id="SSF57850">
    <property type="entry name" value="RING/U-box"/>
    <property type="match status" value="1"/>
</dbReference>
<gene>
    <name evidence="8" type="ORF">MEDL_20615</name>
</gene>
<dbReference type="Gene3D" id="3.30.160.60">
    <property type="entry name" value="Classic Zinc Finger"/>
    <property type="match status" value="1"/>
</dbReference>